<proteinExistence type="inferred from homology"/>
<feature type="compositionally biased region" description="Low complexity" evidence="6">
    <location>
        <begin position="190"/>
        <end position="204"/>
    </location>
</feature>
<dbReference type="Proteomes" id="UP001195914">
    <property type="component" value="Unassembled WGS sequence"/>
</dbReference>
<evidence type="ECO:0000313" key="7">
    <source>
        <dbReference type="EMBL" id="KAK1937390.1"/>
    </source>
</evidence>
<dbReference type="GO" id="GO:0006364">
    <property type="term" value="P:rRNA processing"/>
    <property type="evidence" value="ECO:0007669"/>
    <property type="project" value="UniProtKB-UniRule"/>
</dbReference>
<evidence type="ECO:0000256" key="5">
    <source>
        <dbReference type="PIRNR" id="PIRNR015952"/>
    </source>
</evidence>
<dbReference type="EMBL" id="JAHBMH010000033">
    <property type="protein sequence ID" value="KAK1937390.1"/>
    <property type="molecule type" value="Genomic_DNA"/>
</dbReference>
<name>A0AAD9GF93_BABDI</name>
<feature type="compositionally biased region" description="Low complexity" evidence="6">
    <location>
        <begin position="147"/>
        <end position="167"/>
    </location>
</feature>
<keyword evidence="4 5" id="KW-0539">Nucleus</keyword>
<sequence length="272" mass="30750">MTDGLRHVVHRRVHLERSQPKARQAKVGRFLEKKRDYKLRAERYHVMERRIHDLAAKARFRNEDEFNFKMVHGKLGDDGVVVLPSDAAAAERKLDRKGQFKKTLAELDQNRFVLKHRLNVKSKRAKDVLTDNATLLMDSGSHITFEDSASSLEESASSDGYSSSNDELAPKASSSGGTSRLAKQSKGLTADLSASASKAAPATNARKRTRATKSVQEYLSTVGETINSKRTDAQLQQRLEDERNLRSALYQKRQARRLPNNSTRVFPFERQK</sequence>
<dbReference type="GO" id="GO:0032040">
    <property type="term" value="C:small-subunit processome"/>
    <property type="evidence" value="ECO:0007669"/>
    <property type="project" value="UniProtKB-UniRule"/>
</dbReference>
<protein>
    <recommendedName>
        <fullName evidence="5">U3 small nucleolar RNA-associated protein 11</fullName>
        <shortName evidence="5">U3 snoRNA-associated protein 11</shortName>
    </recommendedName>
</protein>
<evidence type="ECO:0000256" key="1">
    <source>
        <dbReference type="ARBA" id="ARBA00004604"/>
    </source>
</evidence>
<keyword evidence="8" id="KW-1185">Reference proteome</keyword>
<dbReference type="PANTHER" id="PTHR12838:SF0">
    <property type="entry name" value="U3 SMALL NUCLEOLAR RNA-ASSOCIATED PROTEIN 11-RELATED"/>
    <property type="match status" value="1"/>
</dbReference>
<evidence type="ECO:0000256" key="2">
    <source>
        <dbReference type="ARBA" id="ARBA00008105"/>
    </source>
</evidence>
<reference evidence="7" key="1">
    <citation type="journal article" date="2014" name="Nucleic Acids Res.">
        <title>The evolutionary dynamics of variant antigen genes in Babesia reveal a history of genomic innovation underlying host-parasite interaction.</title>
        <authorList>
            <person name="Jackson A.P."/>
            <person name="Otto T.D."/>
            <person name="Darby A."/>
            <person name="Ramaprasad A."/>
            <person name="Xia D."/>
            <person name="Echaide I.E."/>
            <person name="Farber M."/>
            <person name="Gahlot S."/>
            <person name="Gamble J."/>
            <person name="Gupta D."/>
            <person name="Gupta Y."/>
            <person name="Jackson L."/>
            <person name="Malandrin L."/>
            <person name="Malas T.B."/>
            <person name="Moussa E."/>
            <person name="Nair M."/>
            <person name="Reid A.J."/>
            <person name="Sanders M."/>
            <person name="Sharma J."/>
            <person name="Tracey A."/>
            <person name="Quail M.A."/>
            <person name="Weir W."/>
            <person name="Wastling J.M."/>
            <person name="Hall N."/>
            <person name="Willadsen P."/>
            <person name="Lingelbach K."/>
            <person name="Shiels B."/>
            <person name="Tait A."/>
            <person name="Berriman M."/>
            <person name="Allred D.R."/>
            <person name="Pain A."/>
        </authorList>
    </citation>
    <scope>NUCLEOTIDE SEQUENCE</scope>
    <source>
        <strain evidence="7">1802A</strain>
    </source>
</reference>
<evidence type="ECO:0000313" key="8">
    <source>
        <dbReference type="Proteomes" id="UP001195914"/>
    </source>
</evidence>
<evidence type="ECO:0000256" key="4">
    <source>
        <dbReference type="ARBA" id="ARBA00023242"/>
    </source>
</evidence>
<comment type="similarity">
    <text evidence="2 5">Belongs to the UTP11 family.</text>
</comment>
<dbReference type="Pfam" id="PF03998">
    <property type="entry name" value="Utp11"/>
    <property type="match status" value="1"/>
</dbReference>
<gene>
    <name evidence="7" type="ORF">X943_001519</name>
</gene>
<feature type="compositionally biased region" description="Polar residues" evidence="6">
    <location>
        <begin position="172"/>
        <end position="182"/>
    </location>
</feature>
<comment type="subcellular location">
    <subcellularLocation>
        <location evidence="1 5">Nucleus</location>
        <location evidence="1 5">Nucleolus</location>
    </subcellularLocation>
</comment>
<evidence type="ECO:0000256" key="6">
    <source>
        <dbReference type="SAM" id="MobiDB-lite"/>
    </source>
</evidence>
<dbReference type="InterPro" id="IPR007144">
    <property type="entry name" value="SSU_processome_Utp11"/>
</dbReference>
<dbReference type="PIRSF" id="PIRSF015952">
    <property type="entry name" value="U3snoRNP11"/>
    <property type="match status" value="1"/>
</dbReference>
<comment type="caution">
    <text evidence="7">The sequence shown here is derived from an EMBL/GenBank/DDBJ whole genome shotgun (WGS) entry which is preliminary data.</text>
</comment>
<feature type="region of interest" description="Disordered" evidence="6">
    <location>
        <begin position="147"/>
        <end position="213"/>
    </location>
</feature>
<comment type="function">
    <text evidence="5">Involved in nucleolar processing of pre-18S ribosomal RNA.</text>
</comment>
<dbReference type="PANTHER" id="PTHR12838">
    <property type="entry name" value="U3 SMALL NUCLEOLAR RNA-ASSOCIATED PROTEIN 11"/>
    <property type="match status" value="1"/>
</dbReference>
<feature type="region of interest" description="Disordered" evidence="6">
    <location>
        <begin position="250"/>
        <end position="272"/>
    </location>
</feature>
<evidence type="ECO:0000256" key="3">
    <source>
        <dbReference type="ARBA" id="ARBA00022552"/>
    </source>
</evidence>
<comment type="subunit">
    <text evidence="5">Component of the ribosomal small subunit (SSU) processome.</text>
</comment>
<accession>A0AAD9GF93</accession>
<keyword evidence="3 5" id="KW-0698">rRNA processing</keyword>
<dbReference type="AlphaFoldDB" id="A0AAD9GF93"/>
<organism evidence="7 8">
    <name type="scientific">Babesia divergens</name>
    <dbReference type="NCBI Taxonomy" id="32595"/>
    <lineage>
        <taxon>Eukaryota</taxon>
        <taxon>Sar</taxon>
        <taxon>Alveolata</taxon>
        <taxon>Apicomplexa</taxon>
        <taxon>Aconoidasida</taxon>
        <taxon>Piroplasmida</taxon>
        <taxon>Babesiidae</taxon>
        <taxon>Babesia</taxon>
    </lineage>
</organism>
<reference evidence="7" key="2">
    <citation type="submission" date="2021-05" db="EMBL/GenBank/DDBJ databases">
        <authorList>
            <person name="Pain A."/>
        </authorList>
    </citation>
    <scope>NUCLEOTIDE SEQUENCE</scope>
    <source>
        <strain evidence="7">1802A</strain>
    </source>
</reference>